<dbReference type="PANTHER" id="PTHR38479:SF2">
    <property type="entry name" value="WINGED HELIX DNA-BINDING DOMAIN-CONTAINING PROTEIN"/>
    <property type="match status" value="1"/>
</dbReference>
<evidence type="ECO:0000313" key="3">
    <source>
        <dbReference type="Proteomes" id="UP000078468"/>
    </source>
</evidence>
<dbReference type="RefSeq" id="WP_064729605.1">
    <property type="nucleotide sequence ID" value="NZ_BMRX01000002.1"/>
</dbReference>
<dbReference type="InterPro" id="IPR009351">
    <property type="entry name" value="AlkZ-like"/>
</dbReference>
<dbReference type="PANTHER" id="PTHR38479">
    <property type="entry name" value="LMO0824 PROTEIN"/>
    <property type="match status" value="1"/>
</dbReference>
<organism evidence="2 3">
    <name type="scientific">Streptomyces parvulus</name>
    <dbReference type="NCBI Taxonomy" id="146923"/>
    <lineage>
        <taxon>Bacteria</taxon>
        <taxon>Bacillati</taxon>
        <taxon>Actinomycetota</taxon>
        <taxon>Actinomycetes</taxon>
        <taxon>Kitasatosporales</taxon>
        <taxon>Streptomycetaceae</taxon>
        <taxon>Streptomyces</taxon>
    </lineage>
</organism>
<proteinExistence type="predicted"/>
<evidence type="ECO:0000256" key="1">
    <source>
        <dbReference type="SAM" id="MobiDB-lite"/>
    </source>
</evidence>
<name>A0A191V2Y1_9ACTN</name>
<gene>
    <name evidence="2" type="ORF">Spa2297_21275</name>
</gene>
<dbReference type="GeneID" id="91307423"/>
<feature type="region of interest" description="Disordered" evidence="1">
    <location>
        <begin position="281"/>
        <end position="312"/>
    </location>
</feature>
<dbReference type="KEGG" id="spav:Spa2297_21275"/>
<accession>A0A191V2Y1</accession>
<feature type="compositionally biased region" description="Gly residues" evidence="1">
    <location>
        <begin position="282"/>
        <end position="311"/>
    </location>
</feature>
<evidence type="ECO:0000313" key="2">
    <source>
        <dbReference type="EMBL" id="ANJ09275.1"/>
    </source>
</evidence>
<sequence length="441" mass="46585">MRKSTGITWAAASARRLERQFLAKSAQTGAPGADTADMAADVAAAMLGAHAQVLSAAELSIGLRTENITRSDVRRALWPVAPPPAPASACVPAPAPSLVKTHGPRGTVHLLPARDLPMWCAALTAVPDGPASFAPDVRLDDERAGQVVTAIGDALDGRFLTIDELGEEVVARTGPWAGDLVMPAFQTLWPRWRQVLHRAGQCGALSFGPHRGRRVTYTRPPRFTPLPPEEATRLLVRRYQQAYGPATPRHFARWLAAPPGWARDVFAGLAREGEIEEVAFGDPGGGEAGAGADAGAGAEGSGGSGGTGGAGTSAWVAAGDTVFPDAPERDELLRGVRLLPYFDAYVIAAQPRERLFPGAARERALAGGQAGNFPVLMVDGTVAGVWHQLRRGRRTTVTVEPLSRLTARQERELAARVEQVGRVLETRAELVIGEVSVGPHA</sequence>
<reference evidence="2 3" key="1">
    <citation type="submission" date="2016-05" db="EMBL/GenBank/DDBJ databases">
        <title>Non-Contiguous Finished Genome Sequence of Streptomyces parvulus 2297 Integrated Site-Specifically with Actinophage R4.</title>
        <authorList>
            <person name="Nishizawa T."/>
            <person name="Miura T."/>
            <person name="Harada C."/>
            <person name="Guo Y."/>
            <person name="Narisawa K."/>
            <person name="Ohta H."/>
            <person name="Takahashi H."/>
            <person name="Shirai M."/>
        </authorList>
    </citation>
    <scope>NUCLEOTIDE SEQUENCE [LARGE SCALE GENOMIC DNA]</scope>
    <source>
        <strain evidence="2 3">2297</strain>
    </source>
</reference>
<dbReference type="AlphaFoldDB" id="A0A191V2Y1"/>
<dbReference type="Proteomes" id="UP000078468">
    <property type="component" value="Chromosome"/>
</dbReference>
<dbReference type="EMBL" id="CP015866">
    <property type="protein sequence ID" value="ANJ09275.1"/>
    <property type="molecule type" value="Genomic_DNA"/>
</dbReference>
<dbReference type="Pfam" id="PF06224">
    <property type="entry name" value="AlkZ-like"/>
    <property type="match status" value="1"/>
</dbReference>
<protein>
    <submittedName>
        <fullName evidence="2">Uncharacterized protein</fullName>
    </submittedName>
</protein>